<sequence length="426" mass="46847">MKEAERVGLGMERGRVRARIWAINERKKKIYSYMLVKTMAPEDQTQRCSNNSNTSSGNNNIIGRSSKKQRPKKVPQRGLGVAQLEKIRLEEQQKKDPGASLILPLIPSFHPPNHPSSSSSSSSSSIADVSPPPTSFFRPQNIDGNTSAAVPLTSSVNGHKFWGSFCEFNIEKGCPGLDPGWIFRTNLSLPYESEPVWSLPSLMQRGQPFHQHQPPPSMMNLSSRTSSSTSVMNIQTEPPSNQKYYKNYTPLLPDEEKVIGMKRPYPFSLDNAPGPPLHTKYPPIVHSIYGQTTSSTKDTTFNFEPDASNFSSKEGLSCSTSNGVFTRDFLTLGPPATTSMCSTSKPKHPPSNPISYELSDLDSLVYHQASLGDSIMKQGGGGFTQHRPYYSFFPPAMAQIEGANTVTMANCKSGEVAGHVDLNLKL</sequence>
<dbReference type="OrthoDB" id="1926221at2759"/>
<evidence type="ECO:0000256" key="2">
    <source>
        <dbReference type="ARBA" id="ARBA00023015"/>
    </source>
</evidence>
<evidence type="ECO:0000256" key="4">
    <source>
        <dbReference type="SAM" id="MobiDB-lite"/>
    </source>
</evidence>
<dbReference type="PANTHER" id="PTHR33388">
    <property type="entry name" value="OS01G0212500 PROTEIN"/>
    <property type="match status" value="1"/>
</dbReference>
<feature type="region of interest" description="Disordered" evidence="4">
    <location>
        <begin position="42"/>
        <end position="80"/>
    </location>
</feature>
<dbReference type="PANTHER" id="PTHR33388:SF1">
    <property type="entry name" value="PROTEIN SPEAR2"/>
    <property type="match status" value="1"/>
</dbReference>
<feature type="compositionally biased region" description="Basic residues" evidence="4">
    <location>
        <begin position="65"/>
        <end position="75"/>
    </location>
</feature>
<dbReference type="InterPro" id="IPR040356">
    <property type="entry name" value="SPEAR"/>
</dbReference>
<name>A0A9D3WCT2_9ROSI</name>
<dbReference type="GO" id="GO:0003700">
    <property type="term" value="F:DNA-binding transcription factor activity"/>
    <property type="evidence" value="ECO:0007669"/>
    <property type="project" value="InterPro"/>
</dbReference>
<keyword evidence="2" id="KW-0805">Transcription regulation</keyword>
<protein>
    <submittedName>
        <fullName evidence="5">Uncharacterized protein</fullName>
    </submittedName>
</protein>
<organism evidence="5 6">
    <name type="scientific">Gossypium stocksii</name>
    <dbReference type="NCBI Taxonomy" id="47602"/>
    <lineage>
        <taxon>Eukaryota</taxon>
        <taxon>Viridiplantae</taxon>
        <taxon>Streptophyta</taxon>
        <taxon>Embryophyta</taxon>
        <taxon>Tracheophyta</taxon>
        <taxon>Spermatophyta</taxon>
        <taxon>Magnoliopsida</taxon>
        <taxon>eudicotyledons</taxon>
        <taxon>Gunneridae</taxon>
        <taxon>Pentapetalae</taxon>
        <taxon>rosids</taxon>
        <taxon>malvids</taxon>
        <taxon>Malvales</taxon>
        <taxon>Malvaceae</taxon>
        <taxon>Malvoideae</taxon>
        <taxon>Gossypium</taxon>
    </lineage>
</organism>
<keyword evidence="6" id="KW-1185">Reference proteome</keyword>
<proteinExistence type="predicted"/>
<comment type="caution">
    <text evidence="5">The sequence shown here is derived from an EMBL/GenBank/DDBJ whole genome shotgun (WGS) entry which is preliminary data.</text>
</comment>
<reference evidence="5 6" key="1">
    <citation type="journal article" date="2021" name="Plant Biotechnol. J.">
        <title>Multi-omics assisted identification of the key and species-specific regulatory components of drought-tolerant mechanisms in Gossypium stocksii.</title>
        <authorList>
            <person name="Yu D."/>
            <person name="Ke L."/>
            <person name="Zhang D."/>
            <person name="Wu Y."/>
            <person name="Sun Y."/>
            <person name="Mei J."/>
            <person name="Sun J."/>
            <person name="Sun Y."/>
        </authorList>
    </citation>
    <scope>NUCLEOTIDE SEQUENCE [LARGE SCALE GENOMIC DNA]</scope>
    <source>
        <strain evidence="6">cv. E1</strain>
        <tissue evidence="5">Leaf</tissue>
    </source>
</reference>
<evidence type="ECO:0000256" key="3">
    <source>
        <dbReference type="ARBA" id="ARBA00023163"/>
    </source>
</evidence>
<gene>
    <name evidence="5" type="ORF">J1N35_004008</name>
</gene>
<dbReference type="AlphaFoldDB" id="A0A9D3WCT2"/>
<accession>A0A9D3WCT2</accession>
<keyword evidence="1" id="KW-0678">Repressor</keyword>
<feature type="compositionally biased region" description="Low complexity" evidence="4">
    <location>
        <begin position="115"/>
        <end position="129"/>
    </location>
</feature>
<evidence type="ECO:0000313" key="5">
    <source>
        <dbReference type="EMBL" id="KAH1120848.1"/>
    </source>
</evidence>
<keyword evidence="3" id="KW-0804">Transcription</keyword>
<evidence type="ECO:0000313" key="6">
    <source>
        <dbReference type="Proteomes" id="UP000828251"/>
    </source>
</evidence>
<dbReference type="EMBL" id="JAIQCV010000002">
    <property type="protein sequence ID" value="KAH1120848.1"/>
    <property type="molecule type" value="Genomic_DNA"/>
</dbReference>
<feature type="region of interest" description="Disordered" evidence="4">
    <location>
        <begin position="102"/>
        <end position="142"/>
    </location>
</feature>
<dbReference type="Proteomes" id="UP000828251">
    <property type="component" value="Unassembled WGS sequence"/>
</dbReference>
<feature type="compositionally biased region" description="Low complexity" evidence="4">
    <location>
        <begin position="49"/>
        <end position="64"/>
    </location>
</feature>
<evidence type="ECO:0000256" key="1">
    <source>
        <dbReference type="ARBA" id="ARBA00022491"/>
    </source>
</evidence>